<proteinExistence type="predicted"/>
<dbReference type="Pfam" id="PF25637">
    <property type="entry name" value="DUF7942"/>
    <property type="match status" value="1"/>
</dbReference>
<dbReference type="NCBIfam" id="NF046119">
    <property type="entry name" value="memb_SCO4225"/>
    <property type="match status" value="1"/>
</dbReference>
<dbReference type="RefSeq" id="WP_250918925.1">
    <property type="nucleotide sequence ID" value="NZ_JAMQAW010000008.1"/>
</dbReference>
<dbReference type="Proteomes" id="UP001431429">
    <property type="component" value="Unassembled WGS sequence"/>
</dbReference>
<reference evidence="2" key="1">
    <citation type="submission" date="2022-06" db="EMBL/GenBank/DDBJ databases">
        <title>Genome public.</title>
        <authorList>
            <person name="Sun Q."/>
        </authorList>
    </citation>
    <scope>NUCLEOTIDE SEQUENCE</scope>
    <source>
        <strain evidence="2">CWNU-1</strain>
    </source>
</reference>
<evidence type="ECO:0000256" key="1">
    <source>
        <dbReference type="SAM" id="Phobius"/>
    </source>
</evidence>
<keyword evidence="3" id="KW-1185">Reference proteome</keyword>
<organism evidence="2 3">
    <name type="scientific">Streptomyces albipurpureus</name>
    <dbReference type="NCBI Taxonomy" id="2897419"/>
    <lineage>
        <taxon>Bacteria</taxon>
        <taxon>Bacillati</taxon>
        <taxon>Actinomycetota</taxon>
        <taxon>Actinomycetes</taxon>
        <taxon>Kitasatosporales</taxon>
        <taxon>Streptomycetaceae</taxon>
        <taxon>Streptomyces</taxon>
    </lineage>
</organism>
<sequence length="117" mass="12359">MSNATRPRRLPRLRQFLVLAMDNWLARGYLAAFAASLPIAFFSPESTYAMAPLLLTAPLSVLGMALPFGPGTEGGGVVEAVAIAFSVGWLLLSALVNAAVLGSLAHHVRDSRTARPV</sequence>
<keyword evidence="1" id="KW-0472">Membrane</keyword>
<keyword evidence="1" id="KW-1133">Transmembrane helix</keyword>
<gene>
    <name evidence="2" type="ORF">NBG84_09755</name>
</gene>
<protein>
    <recommendedName>
        <fullName evidence="4">Integral membrane protein</fullName>
    </recommendedName>
</protein>
<evidence type="ECO:0008006" key="4">
    <source>
        <dbReference type="Google" id="ProtNLM"/>
    </source>
</evidence>
<dbReference type="EMBL" id="JAMQAW010000008">
    <property type="protein sequence ID" value="MCM2388576.1"/>
    <property type="molecule type" value="Genomic_DNA"/>
</dbReference>
<feature type="transmembrane region" description="Helical" evidence="1">
    <location>
        <begin position="80"/>
        <end position="105"/>
    </location>
</feature>
<dbReference type="InterPro" id="IPR057702">
    <property type="entry name" value="DUF7942"/>
</dbReference>
<evidence type="ECO:0000313" key="3">
    <source>
        <dbReference type="Proteomes" id="UP001431429"/>
    </source>
</evidence>
<name>A0ABT0UJP7_9ACTN</name>
<comment type="caution">
    <text evidence="2">The sequence shown here is derived from an EMBL/GenBank/DDBJ whole genome shotgun (WGS) entry which is preliminary data.</text>
</comment>
<keyword evidence="1" id="KW-0812">Transmembrane</keyword>
<feature type="transmembrane region" description="Helical" evidence="1">
    <location>
        <begin position="49"/>
        <end position="68"/>
    </location>
</feature>
<evidence type="ECO:0000313" key="2">
    <source>
        <dbReference type="EMBL" id="MCM2388576.1"/>
    </source>
</evidence>
<accession>A0ABT0UJP7</accession>